<reference evidence="2" key="1">
    <citation type="journal article" date="2019" name="Sci. Rep.">
        <title>Draft genome of Tanacetum cinerariifolium, the natural source of mosquito coil.</title>
        <authorList>
            <person name="Yamashiro T."/>
            <person name="Shiraishi A."/>
            <person name="Satake H."/>
            <person name="Nakayama K."/>
        </authorList>
    </citation>
    <scope>NUCLEOTIDE SEQUENCE</scope>
</reference>
<gene>
    <name evidence="2" type="ORF">Tci_879854</name>
</gene>
<sequence length="77" mass="8358">DSPGAGYKPSGYEETKDTEDLRNEDSEVLSIEEPRVNQEKDANVNNTNNINAVNPTDDAAGIENNAVDENIVYGCVD</sequence>
<feature type="non-terminal residue" evidence="2">
    <location>
        <position position="77"/>
    </location>
</feature>
<feature type="compositionally biased region" description="Basic and acidic residues" evidence="1">
    <location>
        <begin position="32"/>
        <end position="42"/>
    </location>
</feature>
<feature type="non-terminal residue" evidence="2">
    <location>
        <position position="1"/>
    </location>
</feature>
<name>A0A699TBG0_TANCI</name>
<comment type="caution">
    <text evidence="2">The sequence shown here is derived from an EMBL/GenBank/DDBJ whole genome shotgun (WGS) entry which is preliminary data.</text>
</comment>
<protein>
    <submittedName>
        <fullName evidence="2">Uncharacterized protein</fullName>
    </submittedName>
</protein>
<proteinExistence type="predicted"/>
<feature type="region of interest" description="Disordered" evidence="1">
    <location>
        <begin position="1"/>
        <end position="61"/>
    </location>
</feature>
<dbReference type="AlphaFoldDB" id="A0A699TBG0"/>
<dbReference type="EMBL" id="BKCJ011234489">
    <property type="protein sequence ID" value="GFD07885.1"/>
    <property type="molecule type" value="Genomic_DNA"/>
</dbReference>
<organism evidence="2">
    <name type="scientific">Tanacetum cinerariifolium</name>
    <name type="common">Dalmatian daisy</name>
    <name type="synonym">Chrysanthemum cinerariifolium</name>
    <dbReference type="NCBI Taxonomy" id="118510"/>
    <lineage>
        <taxon>Eukaryota</taxon>
        <taxon>Viridiplantae</taxon>
        <taxon>Streptophyta</taxon>
        <taxon>Embryophyta</taxon>
        <taxon>Tracheophyta</taxon>
        <taxon>Spermatophyta</taxon>
        <taxon>Magnoliopsida</taxon>
        <taxon>eudicotyledons</taxon>
        <taxon>Gunneridae</taxon>
        <taxon>Pentapetalae</taxon>
        <taxon>asterids</taxon>
        <taxon>campanulids</taxon>
        <taxon>Asterales</taxon>
        <taxon>Asteraceae</taxon>
        <taxon>Asteroideae</taxon>
        <taxon>Anthemideae</taxon>
        <taxon>Anthemidinae</taxon>
        <taxon>Tanacetum</taxon>
    </lineage>
</organism>
<evidence type="ECO:0000313" key="2">
    <source>
        <dbReference type="EMBL" id="GFD07885.1"/>
    </source>
</evidence>
<accession>A0A699TBG0</accession>
<feature type="compositionally biased region" description="Basic and acidic residues" evidence="1">
    <location>
        <begin position="11"/>
        <end position="25"/>
    </location>
</feature>
<evidence type="ECO:0000256" key="1">
    <source>
        <dbReference type="SAM" id="MobiDB-lite"/>
    </source>
</evidence>
<feature type="compositionally biased region" description="Low complexity" evidence="1">
    <location>
        <begin position="43"/>
        <end position="54"/>
    </location>
</feature>